<protein>
    <submittedName>
        <fullName evidence="1">Uncharacterized protein</fullName>
    </submittedName>
</protein>
<gene>
    <name evidence="1" type="ORF">Tci_910572</name>
</gene>
<dbReference type="AlphaFoldDB" id="A0A699VW57"/>
<sequence length="51" mass="5896">MPPSIEEDDDDSRDVLIHEELLDNYSLLIPENDSFHFDIPSFSRPPTKPPD</sequence>
<accession>A0A699VW57</accession>
<organism evidence="1">
    <name type="scientific">Tanacetum cinerariifolium</name>
    <name type="common">Dalmatian daisy</name>
    <name type="synonym">Chrysanthemum cinerariifolium</name>
    <dbReference type="NCBI Taxonomy" id="118510"/>
    <lineage>
        <taxon>Eukaryota</taxon>
        <taxon>Viridiplantae</taxon>
        <taxon>Streptophyta</taxon>
        <taxon>Embryophyta</taxon>
        <taxon>Tracheophyta</taxon>
        <taxon>Spermatophyta</taxon>
        <taxon>Magnoliopsida</taxon>
        <taxon>eudicotyledons</taxon>
        <taxon>Gunneridae</taxon>
        <taxon>Pentapetalae</taxon>
        <taxon>asterids</taxon>
        <taxon>campanulids</taxon>
        <taxon>Asterales</taxon>
        <taxon>Asteraceae</taxon>
        <taxon>Asteroideae</taxon>
        <taxon>Anthemideae</taxon>
        <taxon>Anthemidinae</taxon>
        <taxon>Tanacetum</taxon>
    </lineage>
</organism>
<dbReference type="EMBL" id="BKCJ011503034">
    <property type="protein sequence ID" value="GFD38603.1"/>
    <property type="molecule type" value="Genomic_DNA"/>
</dbReference>
<reference evidence="1" key="1">
    <citation type="journal article" date="2019" name="Sci. Rep.">
        <title>Draft genome of Tanacetum cinerariifolium, the natural source of mosquito coil.</title>
        <authorList>
            <person name="Yamashiro T."/>
            <person name="Shiraishi A."/>
            <person name="Satake H."/>
            <person name="Nakayama K."/>
        </authorList>
    </citation>
    <scope>NUCLEOTIDE SEQUENCE</scope>
</reference>
<proteinExistence type="predicted"/>
<evidence type="ECO:0000313" key="1">
    <source>
        <dbReference type="EMBL" id="GFD38603.1"/>
    </source>
</evidence>
<feature type="non-terminal residue" evidence="1">
    <location>
        <position position="51"/>
    </location>
</feature>
<name>A0A699VW57_TANCI</name>
<comment type="caution">
    <text evidence="1">The sequence shown here is derived from an EMBL/GenBank/DDBJ whole genome shotgun (WGS) entry which is preliminary data.</text>
</comment>